<proteinExistence type="predicted"/>
<comment type="caution">
    <text evidence="1">The sequence shown here is derived from an EMBL/GenBank/DDBJ whole genome shotgun (WGS) entry which is preliminary data.</text>
</comment>
<protein>
    <submittedName>
        <fullName evidence="1">Uncharacterized protein</fullName>
    </submittedName>
</protein>
<dbReference type="AlphaFoldDB" id="A0A8J7BW29"/>
<organism evidence="1 2">
    <name type="scientific">Iningainema tapete BLCC-T55</name>
    <dbReference type="NCBI Taxonomy" id="2748662"/>
    <lineage>
        <taxon>Bacteria</taxon>
        <taxon>Bacillati</taxon>
        <taxon>Cyanobacteriota</taxon>
        <taxon>Cyanophyceae</taxon>
        <taxon>Nostocales</taxon>
        <taxon>Scytonemataceae</taxon>
        <taxon>Iningainema tapete</taxon>
    </lineage>
</organism>
<keyword evidence="2" id="KW-1185">Reference proteome</keyword>
<sequence>MKVAPQVTALQAQAAANVFLSDILGDRFTADQAKISATNDVWEVPVILTYPLIGSVGQVGEILVSKTSEVVVSHTPIEEMKQSGQSLYEAHRDEIQAAFS</sequence>
<dbReference type="EMBL" id="JACXAE010000013">
    <property type="protein sequence ID" value="MBD2771047.1"/>
    <property type="molecule type" value="Genomic_DNA"/>
</dbReference>
<accession>A0A8J7BW29</accession>
<evidence type="ECO:0000313" key="2">
    <source>
        <dbReference type="Proteomes" id="UP000629098"/>
    </source>
</evidence>
<evidence type="ECO:0000313" key="1">
    <source>
        <dbReference type="EMBL" id="MBD2771047.1"/>
    </source>
</evidence>
<gene>
    <name evidence="1" type="ORF">ICL16_02635</name>
</gene>
<name>A0A8J7BW29_9CYAN</name>
<dbReference type="Proteomes" id="UP000629098">
    <property type="component" value="Unassembled WGS sequence"/>
</dbReference>
<dbReference type="RefSeq" id="WP_190825343.1">
    <property type="nucleotide sequence ID" value="NZ_CAWPPI010000013.1"/>
</dbReference>
<reference evidence="1" key="1">
    <citation type="submission" date="2020-09" db="EMBL/GenBank/DDBJ databases">
        <title>Iningainema tapete sp. nov. (Scytonemataceae, Cyanobacteria) from greenhouses in central Florida (USA) produces two types of nodularin with biosynthetic potential for microcystin-LR and anabaenopeptins.</title>
        <authorList>
            <person name="Berthold D.E."/>
            <person name="Lefler F.W."/>
            <person name="Huang I.-S."/>
            <person name="Abdulla H."/>
            <person name="Zimba P.V."/>
            <person name="Laughinghouse H.D. IV."/>
        </authorList>
    </citation>
    <scope>NUCLEOTIDE SEQUENCE</scope>
    <source>
        <strain evidence="1">BLCCT55</strain>
    </source>
</reference>